<accession>A0A4D6HMX0</accession>
<sequence length="118" mass="11861">MDETVDVQGTAIGVGTLVALAFFGYSRYINETILGLDAAMLATGAFAATFAAVGLLHGAYGRRDLALAHGVAAVGLALVTLAINGPQVLGGLVLLVASGSYIALVTIRARNTETQAAG</sequence>
<dbReference type="AlphaFoldDB" id="A0A4D6HMX0"/>
<feature type="transmembrane region" description="Helical" evidence="1">
    <location>
        <begin position="65"/>
        <end position="83"/>
    </location>
</feature>
<feature type="transmembrane region" description="Helical" evidence="1">
    <location>
        <begin position="7"/>
        <end position="26"/>
    </location>
</feature>
<gene>
    <name evidence="2" type="ORF">DV706_08735</name>
</gene>
<dbReference type="GeneID" id="39851337"/>
<dbReference type="KEGG" id="nbg:DV706_08735"/>
<keyword evidence="1" id="KW-0812">Transmembrane</keyword>
<dbReference type="EMBL" id="CP031305">
    <property type="protein sequence ID" value="QCC54548.1"/>
    <property type="molecule type" value="Genomic_DNA"/>
</dbReference>
<evidence type="ECO:0000313" key="2">
    <source>
        <dbReference type="EMBL" id="QCC54548.1"/>
    </source>
</evidence>
<reference evidence="2 3" key="1">
    <citation type="journal article" date="2019" name="Nat. Commun.">
        <title>A new type of DNA phosphorothioation-based antiviral system in archaea.</title>
        <authorList>
            <person name="Xiong L."/>
            <person name="Liu S."/>
            <person name="Chen S."/>
            <person name="Xiao Y."/>
            <person name="Zhu B."/>
            <person name="Gao Y."/>
            <person name="Zhang Y."/>
            <person name="Chen B."/>
            <person name="Luo J."/>
            <person name="Deng Z."/>
            <person name="Chen X."/>
            <person name="Wang L."/>
            <person name="Chen S."/>
        </authorList>
    </citation>
    <scope>NUCLEOTIDE SEQUENCE [LARGE SCALE GENOMIC DNA]</scope>
    <source>
        <strain evidence="2 3">JCM 10635</strain>
    </source>
</reference>
<dbReference type="Proteomes" id="UP000296822">
    <property type="component" value="Chromosome"/>
</dbReference>
<dbReference type="RefSeq" id="WP_049889653.1">
    <property type="nucleotide sequence ID" value="NZ_CP031305.1"/>
</dbReference>
<name>A0A4D6HMX0_9EURY</name>
<proteinExistence type="predicted"/>
<evidence type="ECO:0000313" key="3">
    <source>
        <dbReference type="Proteomes" id="UP000296822"/>
    </source>
</evidence>
<evidence type="ECO:0000256" key="1">
    <source>
        <dbReference type="SAM" id="Phobius"/>
    </source>
</evidence>
<feature type="transmembrane region" description="Helical" evidence="1">
    <location>
        <begin position="38"/>
        <end position="58"/>
    </location>
</feature>
<organism evidence="2 3">
    <name type="scientific">Natronorubrum bangense</name>
    <dbReference type="NCBI Taxonomy" id="61858"/>
    <lineage>
        <taxon>Archaea</taxon>
        <taxon>Methanobacteriati</taxon>
        <taxon>Methanobacteriota</taxon>
        <taxon>Stenosarchaea group</taxon>
        <taxon>Halobacteria</taxon>
        <taxon>Halobacteriales</taxon>
        <taxon>Natrialbaceae</taxon>
        <taxon>Natronorubrum</taxon>
    </lineage>
</organism>
<keyword evidence="1" id="KW-1133">Transmembrane helix</keyword>
<feature type="transmembrane region" description="Helical" evidence="1">
    <location>
        <begin position="89"/>
        <end position="107"/>
    </location>
</feature>
<keyword evidence="1" id="KW-0472">Membrane</keyword>
<protein>
    <submittedName>
        <fullName evidence="2">Uncharacterized protein</fullName>
    </submittedName>
</protein>